<evidence type="ECO:0000256" key="2">
    <source>
        <dbReference type="ARBA" id="ARBA00023125"/>
    </source>
</evidence>
<dbReference type="InterPro" id="IPR051011">
    <property type="entry name" value="Metal_resp_trans_reg"/>
</dbReference>
<protein>
    <submittedName>
        <fullName evidence="6">ArsR/SmtB family transcription factor</fullName>
    </submittedName>
</protein>
<accession>A0ABW1GW83</accession>
<comment type="caution">
    <text evidence="6">The sequence shown here is derived from an EMBL/GenBank/DDBJ whole genome shotgun (WGS) entry which is preliminary data.</text>
</comment>
<dbReference type="RefSeq" id="WP_344512060.1">
    <property type="nucleotide sequence ID" value="NZ_BAAATU010000022.1"/>
</dbReference>
<dbReference type="InterPro" id="IPR011991">
    <property type="entry name" value="ArsR-like_HTH"/>
</dbReference>
<dbReference type="Pfam" id="PF12840">
    <property type="entry name" value="HTH_20"/>
    <property type="match status" value="1"/>
</dbReference>
<dbReference type="InterPro" id="IPR036390">
    <property type="entry name" value="WH_DNA-bd_sf"/>
</dbReference>
<organism evidence="6 7">
    <name type="scientific">Streptomyces pulveraceus</name>
    <dbReference type="NCBI Taxonomy" id="68258"/>
    <lineage>
        <taxon>Bacteria</taxon>
        <taxon>Bacillati</taxon>
        <taxon>Actinomycetota</taxon>
        <taxon>Actinomycetes</taxon>
        <taxon>Kitasatosporales</taxon>
        <taxon>Streptomycetaceae</taxon>
        <taxon>Streptomyces</taxon>
    </lineage>
</organism>
<evidence type="ECO:0000256" key="1">
    <source>
        <dbReference type="ARBA" id="ARBA00023015"/>
    </source>
</evidence>
<feature type="domain" description="HTH crp-type" evidence="5">
    <location>
        <begin position="251"/>
        <end position="300"/>
    </location>
</feature>
<keyword evidence="7" id="KW-1185">Reference proteome</keyword>
<keyword evidence="1" id="KW-0805">Transcription regulation</keyword>
<dbReference type="CDD" id="cd00090">
    <property type="entry name" value="HTH_ARSR"/>
    <property type="match status" value="1"/>
</dbReference>
<name>A0ABW1GW83_9ACTN</name>
<evidence type="ECO:0000259" key="4">
    <source>
        <dbReference type="SMART" id="SM00418"/>
    </source>
</evidence>
<dbReference type="EMBL" id="JBHSPU010000030">
    <property type="protein sequence ID" value="MFC5917736.1"/>
    <property type="molecule type" value="Genomic_DNA"/>
</dbReference>
<dbReference type="SMART" id="SM00419">
    <property type="entry name" value="HTH_CRP"/>
    <property type="match status" value="1"/>
</dbReference>
<evidence type="ECO:0000256" key="3">
    <source>
        <dbReference type="ARBA" id="ARBA00023163"/>
    </source>
</evidence>
<dbReference type="InterPro" id="IPR001845">
    <property type="entry name" value="HTH_ArsR_DNA-bd_dom"/>
</dbReference>
<dbReference type="PANTHER" id="PTHR43132:SF6">
    <property type="entry name" value="HTH-TYPE TRANSCRIPTIONAL REPRESSOR CZRA"/>
    <property type="match status" value="1"/>
</dbReference>
<proteinExistence type="predicted"/>
<dbReference type="SMART" id="SM00418">
    <property type="entry name" value="HTH_ARSR"/>
    <property type="match status" value="1"/>
</dbReference>
<evidence type="ECO:0000313" key="7">
    <source>
        <dbReference type="Proteomes" id="UP001596200"/>
    </source>
</evidence>
<evidence type="ECO:0000313" key="6">
    <source>
        <dbReference type="EMBL" id="MFC5917736.1"/>
    </source>
</evidence>
<dbReference type="PANTHER" id="PTHR43132">
    <property type="entry name" value="ARSENICAL RESISTANCE OPERON REPRESSOR ARSR-RELATED"/>
    <property type="match status" value="1"/>
</dbReference>
<dbReference type="Proteomes" id="UP001596200">
    <property type="component" value="Unassembled WGS sequence"/>
</dbReference>
<dbReference type="InterPro" id="IPR036388">
    <property type="entry name" value="WH-like_DNA-bd_sf"/>
</dbReference>
<dbReference type="Gene3D" id="1.10.10.10">
    <property type="entry name" value="Winged helix-like DNA-binding domain superfamily/Winged helix DNA-binding domain"/>
    <property type="match status" value="1"/>
</dbReference>
<keyword evidence="3" id="KW-0804">Transcription</keyword>
<gene>
    <name evidence="6" type="ORF">ACFP1B_30565</name>
</gene>
<sequence length="315" mass="33998">MDQRLPDRQLSDVRLALCELWQAFGAAALFVRYGSDVPWPHASWGREAHGALTPRLRSVVALARPRGRIPSFLTGGVTSRKAGVADELDGLVRVSAGLVRDELAREYPQAFTDPLIAALIRDPEAQLRYLAVELSNFWRTAIEPRGVGLARSLEEEILFRSRTLAMGGGAALLRELGIPAERTDGADRVTAVPLLFADGTHWWSVADGRTVVSFAARGAGLLHTAPEPDGPGRPSREDRLAILLGRGRASVVRELAVPITTSALADQLGLAASTVSQHLSALVSAGVVQRHRAGTRVLYELNRSGVTLTQCLMNR</sequence>
<dbReference type="InterPro" id="IPR012318">
    <property type="entry name" value="HTH_CRP"/>
</dbReference>
<feature type="domain" description="HTH arsR-type" evidence="4">
    <location>
        <begin position="238"/>
        <end position="311"/>
    </location>
</feature>
<reference evidence="7" key="1">
    <citation type="journal article" date="2019" name="Int. J. Syst. Evol. Microbiol.">
        <title>The Global Catalogue of Microorganisms (GCM) 10K type strain sequencing project: providing services to taxonomists for standard genome sequencing and annotation.</title>
        <authorList>
            <consortium name="The Broad Institute Genomics Platform"/>
            <consortium name="The Broad Institute Genome Sequencing Center for Infectious Disease"/>
            <person name="Wu L."/>
            <person name="Ma J."/>
        </authorList>
    </citation>
    <scope>NUCLEOTIDE SEQUENCE [LARGE SCALE GENOMIC DNA]</scope>
    <source>
        <strain evidence="7">JCM 4147</strain>
    </source>
</reference>
<evidence type="ECO:0000259" key="5">
    <source>
        <dbReference type="SMART" id="SM00419"/>
    </source>
</evidence>
<dbReference type="SUPFAM" id="SSF46785">
    <property type="entry name" value="Winged helix' DNA-binding domain"/>
    <property type="match status" value="1"/>
</dbReference>
<keyword evidence="2" id="KW-0238">DNA-binding</keyword>